<reference evidence="3" key="1">
    <citation type="submission" date="2014-02" db="EMBL/GenBank/DDBJ databases">
        <title>Complete genome sequence and comparative genomic analysis of the nitrogen-fixing bacterium Leptospirillum ferriphilum YSK.</title>
        <authorList>
            <person name="Guo X."/>
            <person name="Yin H."/>
            <person name="Liang Y."/>
            <person name="Hu Q."/>
            <person name="Ma L."/>
            <person name="Xiao Y."/>
            <person name="Zhang X."/>
            <person name="Qiu G."/>
            <person name="Liu X."/>
        </authorList>
    </citation>
    <scope>NUCLEOTIDE SEQUENCE [LARGE SCALE GENOMIC DNA]</scope>
    <source>
        <strain evidence="3">YSK</strain>
    </source>
</reference>
<name>A0A059XWK5_9BACT</name>
<evidence type="ECO:0000313" key="3">
    <source>
        <dbReference type="Proteomes" id="UP000027059"/>
    </source>
</evidence>
<feature type="compositionally biased region" description="Pro residues" evidence="1">
    <location>
        <begin position="194"/>
        <end position="208"/>
    </location>
</feature>
<dbReference type="HOGENOM" id="CLU_105831_0_0_0"/>
<evidence type="ECO:0000313" key="2">
    <source>
        <dbReference type="EMBL" id="AIA31500.1"/>
    </source>
</evidence>
<reference evidence="2 3" key="2">
    <citation type="journal article" date="2015" name="Biomed. Res. Int.">
        <title>Effects of Arsenite Resistance on the Growth and Functional Gene Expression of Leptospirillum ferriphilum and Acidithiobacillus thiooxidans in Pure Culture and Coculture.</title>
        <authorList>
            <person name="Jiang H."/>
            <person name="Liang Y."/>
            <person name="Yin H."/>
            <person name="Xiao Y."/>
            <person name="Guo X."/>
            <person name="Xu Y."/>
            <person name="Hu Q."/>
            <person name="Liu H."/>
            <person name="Liu X."/>
        </authorList>
    </citation>
    <scope>NUCLEOTIDE SEQUENCE [LARGE SCALE GENOMIC DNA]</scope>
    <source>
        <strain evidence="2 3">YSK</strain>
    </source>
</reference>
<organism evidence="2 3">
    <name type="scientific">Leptospirillum ferriphilum YSK</name>
    <dbReference type="NCBI Taxonomy" id="1441628"/>
    <lineage>
        <taxon>Bacteria</taxon>
        <taxon>Pseudomonadati</taxon>
        <taxon>Nitrospirota</taxon>
        <taxon>Nitrospiria</taxon>
        <taxon>Nitrospirales</taxon>
        <taxon>Nitrospiraceae</taxon>
        <taxon>Leptospirillum</taxon>
    </lineage>
</organism>
<gene>
    <name evidence="2" type="ORF">Y981_02725</name>
</gene>
<accession>A0A059XWK5</accession>
<dbReference type="AlphaFoldDB" id="A0A059XWK5"/>
<dbReference type="KEGG" id="lfp:Y981_02725"/>
<proteinExistence type="predicted"/>
<dbReference type="EMBL" id="CP007243">
    <property type="protein sequence ID" value="AIA31500.1"/>
    <property type="molecule type" value="Genomic_DNA"/>
</dbReference>
<sequence>MKQVKTMSFFDKIVKNLLPASLFIGVSTMIPVQAFAGGVSEEERYGLSGKTGKVFNGIVVHIQKVAFSGSTKLLVDTVPTDRSGRPLCTKPTGRLVGVLSGQNLRKPRSSGSLVVTGAPEKKTDPKVSVGDCVSVRGFSITRLGHGTRSIEDRIRIVPSLERSARSIRMIQADVFRLWPEPTSQEAHQKFSYPPSSPHRPQSPVPKKA</sequence>
<protein>
    <submittedName>
        <fullName evidence="2">Uncharacterized protein</fullName>
    </submittedName>
</protein>
<keyword evidence="3" id="KW-1185">Reference proteome</keyword>
<feature type="region of interest" description="Disordered" evidence="1">
    <location>
        <begin position="183"/>
        <end position="208"/>
    </location>
</feature>
<feature type="region of interest" description="Disordered" evidence="1">
    <location>
        <begin position="107"/>
        <end position="126"/>
    </location>
</feature>
<dbReference type="Proteomes" id="UP000027059">
    <property type="component" value="Chromosome"/>
</dbReference>
<evidence type="ECO:0000256" key="1">
    <source>
        <dbReference type="SAM" id="MobiDB-lite"/>
    </source>
</evidence>